<dbReference type="AlphaFoldDB" id="F0SAR4"/>
<dbReference type="PRINTS" id="PR00037">
    <property type="entry name" value="HTHLACR"/>
</dbReference>
<evidence type="ECO:0000313" key="6">
    <source>
        <dbReference type="Proteomes" id="UP000000310"/>
    </source>
</evidence>
<dbReference type="InterPro" id="IPR036390">
    <property type="entry name" value="WH_DNA-bd_sf"/>
</dbReference>
<keyword evidence="1" id="KW-0805">Transcription regulation</keyword>
<dbReference type="SUPFAM" id="SSF100950">
    <property type="entry name" value="NagB/RpiA/CoA transferase-like"/>
    <property type="match status" value="1"/>
</dbReference>
<dbReference type="SMART" id="SM00420">
    <property type="entry name" value="HTH_DEOR"/>
    <property type="match status" value="1"/>
</dbReference>
<dbReference type="PANTHER" id="PTHR30363">
    <property type="entry name" value="HTH-TYPE TRANSCRIPTIONAL REGULATOR SRLR-RELATED"/>
    <property type="match status" value="1"/>
</dbReference>
<evidence type="ECO:0000313" key="5">
    <source>
        <dbReference type="EMBL" id="ADY53685.1"/>
    </source>
</evidence>
<evidence type="ECO:0000256" key="2">
    <source>
        <dbReference type="ARBA" id="ARBA00023125"/>
    </source>
</evidence>
<dbReference type="RefSeq" id="WP_013634170.1">
    <property type="nucleotide sequence ID" value="NC_015177.1"/>
</dbReference>
<dbReference type="Pfam" id="PF00455">
    <property type="entry name" value="DeoRC"/>
    <property type="match status" value="1"/>
</dbReference>
<reference evidence="6" key="2">
    <citation type="submission" date="2011-02" db="EMBL/GenBank/DDBJ databases">
        <title>The complete genome of Pedobacter saltans DSM 12145.</title>
        <authorList>
            <consortium name="US DOE Joint Genome Institute (JGI-PGF)"/>
            <person name="Lucas S."/>
            <person name="Copeland A."/>
            <person name="Lapidus A."/>
            <person name="Bruce D."/>
            <person name="Goodwin L."/>
            <person name="Pitluck S."/>
            <person name="Kyrpides N."/>
            <person name="Mavromatis K."/>
            <person name="Pagani I."/>
            <person name="Ivanova N."/>
            <person name="Ovchinnikova G."/>
            <person name="Lu M."/>
            <person name="Detter J.C."/>
            <person name="Han C."/>
            <person name="Land M."/>
            <person name="Hauser L."/>
            <person name="Markowitz V."/>
            <person name="Cheng J.-F."/>
            <person name="Hugenholtz P."/>
            <person name="Woyke T."/>
            <person name="Wu D."/>
            <person name="Tindall B."/>
            <person name="Pomrenke H.G."/>
            <person name="Brambilla E."/>
            <person name="Klenk H.-P."/>
            <person name="Eisen J.A."/>
        </authorList>
    </citation>
    <scope>NUCLEOTIDE SEQUENCE [LARGE SCALE GENOMIC DNA]</scope>
    <source>
        <strain evidence="6">ATCC 51119 / DSM 12145 / JCM 21818 / LMG 10337 / NBRC 100064 / NCIMB 13643</strain>
    </source>
</reference>
<dbReference type="InterPro" id="IPR050313">
    <property type="entry name" value="Carb_Metab_HTH_regulators"/>
</dbReference>
<proteinExistence type="predicted"/>
<gene>
    <name evidence="5" type="ordered locus">Pedsa_3147</name>
</gene>
<dbReference type="InterPro" id="IPR018356">
    <property type="entry name" value="Tscrpt_reg_HTH_DeoR_CS"/>
</dbReference>
<organism evidence="5 6">
    <name type="scientific">Pseudopedobacter saltans (strain ATCC 51119 / DSM 12145 / JCM 21818 / CCUG 39354 / LMG 10337 / NBRC 100064 / NCIMB 13643)</name>
    <name type="common">Pedobacter saltans</name>
    <dbReference type="NCBI Taxonomy" id="762903"/>
    <lineage>
        <taxon>Bacteria</taxon>
        <taxon>Pseudomonadati</taxon>
        <taxon>Bacteroidota</taxon>
        <taxon>Sphingobacteriia</taxon>
        <taxon>Sphingobacteriales</taxon>
        <taxon>Sphingobacteriaceae</taxon>
        <taxon>Pseudopedobacter</taxon>
    </lineage>
</organism>
<protein>
    <submittedName>
        <fullName evidence="5">Transcriptional regulator, DeoR family</fullName>
    </submittedName>
</protein>
<dbReference type="InterPro" id="IPR001034">
    <property type="entry name" value="DeoR_HTH"/>
</dbReference>
<keyword evidence="3" id="KW-0804">Transcription</keyword>
<evidence type="ECO:0000259" key="4">
    <source>
        <dbReference type="PROSITE" id="PS51000"/>
    </source>
</evidence>
<dbReference type="KEGG" id="psn:Pedsa_3147"/>
<dbReference type="Proteomes" id="UP000000310">
    <property type="component" value="Chromosome"/>
</dbReference>
<dbReference type="PANTHER" id="PTHR30363:SF44">
    <property type="entry name" value="AGA OPERON TRANSCRIPTIONAL REPRESSOR-RELATED"/>
    <property type="match status" value="1"/>
</dbReference>
<dbReference type="InterPro" id="IPR037171">
    <property type="entry name" value="NagB/RpiA_transferase-like"/>
</dbReference>
<dbReference type="EMBL" id="CP002545">
    <property type="protein sequence ID" value="ADY53685.1"/>
    <property type="molecule type" value="Genomic_DNA"/>
</dbReference>
<dbReference type="GO" id="GO:0003700">
    <property type="term" value="F:DNA-binding transcription factor activity"/>
    <property type="evidence" value="ECO:0007669"/>
    <property type="project" value="InterPro"/>
</dbReference>
<feature type="domain" description="HTH deoR-type" evidence="4">
    <location>
        <begin position="26"/>
        <end position="81"/>
    </location>
</feature>
<reference evidence="5 6" key="1">
    <citation type="journal article" date="2011" name="Stand. Genomic Sci.">
        <title>Complete genome sequence of the gliding, heparinolytic Pedobacter saltans type strain (113).</title>
        <authorList>
            <person name="Liolios K."/>
            <person name="Sikorski J."/>
            <person name="Lu M."/>
            <person name="Nolan M."/>
            <person name="Lapidus A."/>
            <person name="Lucas S."/>
            <person name="Hammon N."/>
            <person name="Deshpande S."/>
            <person name="Cheng J.F."/>
            <person name="Tapia R."/>
            <person name="Han C."/>
            <person name="Goodwin L."/>
            <person name="Pitluck S."/>
            <person name="Huntemann M."/>
            <person name="Ivanova N."/>
            <person name="Pagani I."/>
            <person name="Mavromatis K."/>
            <person name="Ovchinikova G."/>
            <person name="Pati A."/>
            <person name="Chen A."/>
            <person name="Palaniappan K."/>
            <person name="Land M."/>
            <person name="Hauser L."/>
            <person name="Brambilla E.M."/>
            <person name="Kotsyurbenko O."/>
            <person name="Rohde M."/>
            <person name="Tindall B.J."/>
            <person name="Abt B."/>
            <person name="Goker M."/>
            <person name="Detter J.C."/>
            <person name="Woyke T."/>
            <person name="Bristow J."/>
            <person name="Eisen J.A."/>
            <person name="Markowitz V."/>
            <person name="Hugenholtz P."/>
            <person name="Klenk H.P."/>
            <person name="Kyrpides N.C."/>
        </authorList>
    </citation>
    <scope>NUCLEOTIDE SEQUENCE [LARGE SCALE GENOMIC DNA]</scope>
    <source>
        <strain evidence="6">ATCC 51119 / DSM 12145 / JCM 21818 / LMG 10337 / NBRC 100064 / NCIMB 13643</strain>
    </source>
</reference>
<dbReference type="GO" id="GO:0003677">
    <property type="term" value="F:DNA binding"/>
    <property type="evidence" value="ECO:0007669"/>
    <property type="project" value="UniProtKB-KW"/>
</dbReference>
<evidence type="ECO:0000256" key="3">
    <source>
        <dbReference type="ARBA" id="ARBA00023163"/>
    </source>
</evidence>
<dbReference type="SUPFAM" id="SSF46785">
    <property type="entry name" value="Winged helix' DNA-binding domain"/>
    <property type="match status" value="1"/>
</dbReference>
<accession>F0SAR4</accession>
<evidence type="ECO:0000256" key="1">
    <source>
        <dbReference type="ARBA" id="ARBA00023015"/>
    </source>
</evidence>
<dbReference type="PROSITE" id="PS51000">
    <property type="entry name" value="HTH_DEOR_2"/>
    <property type="match status" value="1"/>
</dbReference>
<dbReference type="eggNOG" id="COG1349">
    <property type="taxonomic scope" value="Bacteria"/>
</dbReference>
<dbReference type="Gene3D" id="3.40.50.1360">
    <property type="match status" value="1"/>
</dbReference>
<dbReference type="HOGENOM" id="CLU_060699_1_4_10"/>
<dbReference type="InterPro" id="IPR014036">
    <property type="entry name" value="DeoR-like_C"/>
</dbReference>
<dbReference type="Gene3D" id="1.10.10.10">
    <property type="entry name" value="Winged helix-like DNA-binding domain superfamily/Winged helix DNA-binding domain"/>
    <property type="match status" value="1"/>
</dbReference>
<keyword evidence="2" id="KW-0238">DNA-binding</keyword>
<keyword evidence="6" id="KW-1185">Reference proteome</keyword>
<dbReference type="PROSITE" id="PS00894">
    <property type="entry name" value="HTH_DEOR_1"/>
    <property type="match status" value="1"/>
</dbReference>
<sequence length="277" mass="30722">MIDLLKSLIISFYLLKLTLVRMILSIAERHKYILNTLQKEGFIRVIDVAKKLDVTTVTIRKDLKTLEEKGLLYRTHGSASPINPHASDRNVKEKEKERIKEKQLIGISASKLIEENDSIIINSGSTICAFAEQIVPKERLTVVTSSIKATTILSENEAINISQLGGTFRRSSMSVIGSYTLSFLENITCSKVFLGVDGVDLDFGVTTSNIEEAELNKAMMNISLKTIVLCDSSKFGRKGFGKICNLDKIDIIITDEGISPSIQKLIEEQGVEVIIAR</sequence>
<name>F0SAR4_PSESL</name>
<dbReference type="SMART" id="SM01134">
    <property type="entry name" value="DeoRC"/>
    <property type="match status" value="1"/>
</dbReference>
<dbReference type="InterPro" id="IPR036388">
    <property type="entry name" value="WH-like_DNA-bd_sf"/>
</dbReference>
<dbReference type="Pfam" id="PF08220">
    <property type="entry name" value="HTH_DeoR"/>
    <property type="match status" value="1"/>
</dbReference>
<dbReference type="STRING" id="762903.Pedsa_3147"/>